<evidence type="ECO:0000313" key="1">
    <source>
        <dbReference type="EMBL" id="CEG42614.1"/>
    </source>
</evidence>
<dbReference type="GeneID" id="36407930"/>
<organism evidence="1 2">
    <name type="scientific">Plasmopara halstedii</name>
    <name type="common">Downy mildew of sunflower</name>
    <dbReference type="NCBI Taxonomy" id="4781"/>
    <lineage>
        <taxon>Eukaryota</taxon>
        <taxon>Sar</taxon>
        <taxon>Stramenopiles</taxon>
        <taxon>Oomycota</taxon>
        <taxon>Peronosporomycetes</taxon>
        <taxon>Peronosporales</taxon>
        <taxon>Peronosporaceae</taxon>
        <taxon>Plasmopara</taxon>
    </lineage>
</organism>
<proteinExistence type="predicted"/>
<dbReference type="AlphaFoldDB" id="A0A0P1ANP2"/>
<reference evidence="2" key="1">
    <citation type="submission" date="2014-09" db="EMBL/GenBank/DDBJ databases">
        <authorList>
            <person name="Sharma Rahul"/>
            <person name="Thines Marco"/>
        </authorList>
    </citation>
    <scope>NUCLEOTIDE SEQUENCE [LARGE SCALE GENOMIC DNA]</scope>
</reference>
<name>A0A0P1ANP2_PLAHL</name>
<evidence type="ECO:0000313" key="2">
    <source>
        <dbReference type="Proteomes" id="UP000054928"/>
    </source>
</evidence>
<protein>
    <submittedName>
        <fullName evidence="1">Uncharacterized protein</fullName>
    </submittedName>
</protein>
<accession>A0A0P1ANP2</accession>
<dbReference type="Proteomes" id="UP000054928">
    <property type="component" value="Unassembled WGS sequence"/>
</dbReference>
<dbReference type="RefSeq" id="XP_024578983.1">
    <property type="nucleotide sequence ID" value="XM_024728513.1"/>
</dbReference>
<keyword evidence="2" id="KW-1185">Reference proteome</keyword>
<sequence length="53" mass="6114">MNLICSRTSVVKATIRLTGNDHDALRQQRTELRKRGFHDVEIGTKFMDVLNID</sequence>
<dbReference type="EMBL" id="CCYD01000645">
    <property type="protein sequence ID" value="CEG42614.1"/>
    <property type="molecule type" value="Genomic_DNA"/>
</dbReference>